<proteinExistence type="predicted"/>
<dbReference type="AlphaFoldDB" id="A0A4D4M827"/>
<dbReference type="EMBL" id="BJHX01000001">
    <property type="protein sequence ID" value="GDY68100.1"/>
    <property type="molecule type" value="Genomic_DNA"/>
</dbReference>
<evidence type="ECO:0000256" key="1">
    <source>
        <dbReference type="SAM" id="MobiDB-lite"/>
    </source>
</evidence>
<accession>A0A4D4M827</accession>
<sequence>MSERALATQVEKGDGCACTAPHLPAGDDPQASPLTAPIRTPRTRTPIPSRRITPQQEDTVAGQAAQDLRTELDELGTTPCEPCGAKG</sequence>
<feature type="region of interest" description="Disordered" evidence="1">
    <location>
        <begin position="19"/>
        <end position="60"/>
    </location>
</feature>
<organism evidence="2 3">
    <name type="scientific">Streptomyces avermitilis</name>
    <dbReference type="NCBI Taxonomy" id="33903"/>
    <lineage>
        <taxon>Bacteria</taxon>
        <taxon>Bacillati</taxon>
        <taxon>Actinomycetota</taxon>
        <taxon>Actinomycetes</taxon>
        <taxon>Kitasatosporales</taxon>
        <taxon>Streptomycetaceae</taxon>
        <taxon>Streptomyces</taxon>
    </lineage>
</organism>
<dbReference type="Proteomes" id="UP000302139">
    <property type="component" value="Unassembled WGS sequence"/>
</dbReference>
<comment type="caution">
    <text evidence="2">The sequence shown here is derived from an EMBL/GenBank/DDBJ whole genome shotgun (WGS) entry which is preliminary data.</text>
</comment>
<name>A0A4D4M827_STRAX</name>
<dbReference type="RefSeq" id="WP_037650490.1">
    <property type="nucleotide sequence ID" value="NZ_BAABTN010000034.1"/>
</dbReference>
<evidence type="ECO:0000313" key="2">
    <source>
        <dbReference type="EMBL" id="GDY68100.1"/>
    </source>
</evidence>
<feature type="compositionally biased region" description="Low complexity" evidence="1">
    <location>
        <begin position="35"/>
        <end position="54"/>
    </location>
</feature>
<protein>
    <submittedName>
        <fullName evidence="2">Uncharacterized protein</fullName>
    </submittedName>
</protein>
<reference evidence="2 3" key="1">
    <citation type="submission" date="2019-04" db="EMBL/GenBank/DDBJ databases">
        <title>Draft genome sequences of Streptomyces avermitilis NBRC 14893.</title>
        <authorList>
            <person name="Komaki H."/>
            <person name="Tamura T."/>
            <person name="Hosoyama A."/>
        </authorList>
    </citation>
    <scope>NUCLEOTIDE SEQUENCE [LARGE SCALE GENOMIC DNA]</scope>
    <source>
        <strain evidence="2 3">NBRC 14893</strain>
    </source>
</reference>
<gene>
    <name evidence="2" type="ORF">SAV14893_074930</name>
</gene>
<evidence type="ECO:0000313" key="3">
    <source>
        <dbReference type="Proteomes" id="UP000302139"/>
    </source>
</evidence>